<reference evidence="9 10" key="1">
    <citation type="submission" date="2018-09" db="EMBL/GenBank/DDBJ databases">
        <title>Arachidicoccus sp. nov., a bacterium isolated from soil.</title>
        <authorList>
            <person name="Weon H.-Y."/>
            <person name="Kwon S.-W."/>
            <person name="Lee S.A."/>
        </authorList>
    </citation>
    <scope>NUCLEOTIDE SEQUENCE [LARGE SCALE GENOMIC DNA]</scope>
    <source>
        <strain evidence="9 10">KIS59-12</strain>
    </source>
</reference>
<organism evidence="9 10">
    <name type="scientific">Arachidicoccus soli</name>
    <dbReference type="NCBI Taxonomy" id="2341117"/>
    <lineage>
        <taxon>Bacteria</taxon>
        <taxon>Pseudomonadati</taxon>
        <taxon>Bacteroidota</taxon>
        <taxon>Chitinophagia</taxon>
        <taxon>Chitinophagales</taxon>
        <taxon>Chitinophagaceae</taxon>
        <taxon>Arachidicoccus</taxon>
    </lineage>
</organism>
<feature type="transmembrane region" description="Helical" evidence="7">
    <location>
        <begin position="155"/>
        <end position="180"/>
    </location>
</feature>
<proteinExistence type="predicted"/>
<dbReference type="AlphaFoldDB" id="A0A386HLY9"/>
<feature type="transmembrane region" description="Helical" evidence="7">
    <location>
        <begin position="325"/>
        <end position="347"/>
    </location>
</feature>
<keyword evidence="2" id="KW-0813">Transport</keyword>
<dbReference type="PANTHER" id="PTHR23513">
    <property type="entry name" value="INTEGRAL MEMBRANE EFFLUX PROTEIN-RELATED"/>
    <property type="match status" value="1"/>
</dbReference>
<comment type="subcellular location">
    <subcellularLocation>
        <location evidence="1">Cell membrane</location>
        <topology evidence="1">Multi-pass membrane protein</topology>
    </subcellularLocation>
</comment>
<evidence type="ECO:0000256" key="4">
    <source>
        <dbReference type="ARBA" id="ARBA00022692"/>
    </source>
</evidence>
<evidence type="ECO:0000256" key="5">
    <source>
        <dbReference type="ARBA" id="ARBA00022989"/>
    </source>
</evidence>
<gene>
    <name evidence="9" type="ORF">D6B99_02245</name>
</gene>
<dbReference type="SUPFAM" id="SSF103473">
    <property type="entry name" value="MFS general substrate transporter"/>
    <property type="match status" value="1"/>
</dbReference>
<dbReference type="Pfam" id="PF05977">
    <property type="entry name" value="MFS_3"/>
    <property type="match status" value="1"/>
</dbReference>
<keyword evidence="10" id="KW-1185">Reference proteome</keyword>
<dbReference type="OrthoDB" id="9775268at2"/>
<dbReference type="InterPro" id="IPR010290">
    <property type="entry name" value="TM_effector"/>
</dbReference>
<protein>
    <submittedName>
        <fullName evidence="9">MFS transporter</fullName>
    </submittedName>
</protein>
<accession>A0A386HLY9</accession>
<feature type="transmembrane region" description="Helical" evidence="7">
    <location>
        <begin position="186"/>
        <end position="206"/>
    </location>
</feature>
<evidence type="ECO:0000256" key="6">
    <source>
        <dbReference type="ARBA" id="ARBA00023136"/>
    </source>
</evidence>
<dbReference type="Proteomes" id="UP000266118">
    <property type="component" value="Chromosome"/>
</dbReference>
<dbReference type="InterPro" id="IPR020846">
    <property type="entry name" value="MFS_dom"/>
</dbReference>
<feature type="transmembrane region" description="Helical" evidence="7">
    <location>
        <begin position="56"/>
        <end position="81"/>
    </location>
</feature>
<feature type="transmembrane region" description="Helical" evidence="7">
    <location>
        <begin position="26"/>
        <end position="50"/>
    </location>
</feature>
<dbReference type="PROSITE" id="PS50850">
    <property type="entry name" value="MFS"/>
    <property type="match status" value="1"/>
</dbReference>
<dbReference type="CDD" id="cd06173">
    <property type="entry name" value="MFS_MefA_like"/>
    <property type="match status" value="1"/>
</dbReference>
<feature type="transmembrane region" description="Helical" evidence="7">
    <location>
        <begin position="388"/>
        <end position="405"/>
    </location>
</feature>
<feature type="transmembrane region" description="Helical" evidence="7">
    <location>
        <begin position="118"/>
        <end position="135"/>
    </location>
</feature>
<dbReference type="PANTHER" id="PTHR23513:SF11">
    <property type="entry name" value="STAPHYLOFERRIN A TRANSPORTER"/>
    <property type="match status" value="1"/>
</dbReference>
<name>A0A386HLY9_9BACT</name>
<feature type="transmembrane region" description="Helical" evidence="7">
    <location>
        <begin position="271"/>
        <end position="289"/>
    </location>
</feature>
<feature type="domain" description="Major facilitator superfamily (MFS) profile" evidence="8">
    <location>
        <begin position="18"/>
        <end position="410"/>
    </location>
</feature>
<evidence type="ECO:0000313" key="10">
    <source>
        <dbReference type="Proteomes" id="UP000266118"/>
    </source>
</evidence>
<dbReference type="InterPro" id="IPR036259">
    <property type="entry name" value="MFS_trans_sf"/>
</dbReference>
<keyword evidence="5 7" id="KW-1133">Transmembrane helix</keyword>
<feature type="transmembrane region" description="Helical" evidence="7">
    <location>
        <begin position="93"/>
        <end position="112"/>
    </location>
</feature>
<dbReference type="Gene3D" id="1.20.1250.20">
    <property type="entry name" value="MFS general substrate transporter like domains"/>
    <property type="match status" value="1"/>
</dbReference>
<feature type="transmembrane region" description="Helical" evidence="7">
    <location>
        <begin position="301"/>
        <end position="319"/>
    </location>
</feature>
<feature type="transmembrane region" description="Helical" evidence="7">
    <location>
        <begin position="238"/>
        <end position="259"/>
    </location>
</feature>
<evidence type="ECO:0000259" key="8">
    <source>
        <dbReference type="PROSITE" id="PS50850"/>
    </source>
</evidence>
<feature type="transmembrane region" description="Helical" evidence="7">
    <location>
        <begin position="359"/>
        <end position="382"/>
    </location>
</feature>
<evidence type="ECO:0000256" key="2">
    <source>
        <dbReference type="ARBA" id="ARBA00022448"/>
    </source>
</evidence>
<keyword evidence="3" id="KW-1003">Cell membrane</keyword>
<dbReference type="GO" id="GO:0022857">
    <property type="term" value="F:transmembrane transporter activity"/>
    <property type="evidence" value="ECO:0007669"/>
    <property type="project" value="InterPro"/>
</dbReference>
<evidence type="ECO:0000256" key="3">
    <source>
        <dbReference type="ARBA" id="ARBA00022475"/>
    </source>
</evidence>
<sequence length="417" mass="45721">MDSKTPNSLQRYFLQQKALFHRNYRLFMIGQTLSLIGTWIQRMAMIWLAYRITGSAFVLGIVGFCEQIPIFLIAPFAGVFADRWNKHKALCRIEALALIQAFILGIITLLGIVQIWHIIVLSLFLGIINAFEVPVRQSFVVEMVDRDKDALSNAIALNSTVFNLSRLIGPAIAGILISAVGEGWCFMANSFSYGMVLTSLLLMKIVSSKTFQKEKGNVLMRLKEGIIYIKEQNSMRNLLILLAIVSFCSASVKTLAPVFVKKILNGDASTLGFLMGASGIGAISGALFLTKQKTIALLKRIVSYTGILLGTALLCFAISKSLILSLIFVSFAGLAQMMHTACTNTLLQLQVDDDKRGRVMSFYTVCLQGTMPFGSLVAGTIAGIFGGPWAMASMGIICLAGIFLFRNKNRKNSILPQ</sequence>
<evidence type="ECO:0000256" key="7">
    <source>
        <dbReference type="SAM" id="Phobius"/>
    </source>
</evidence>
<evidence type="ECO:0000256" key="1">
    <source>
        <dbReference type="ARBA" id="ARBA00004651"/>
    </source>
</evidence>
<dbReference type="KEGG" id="ark:D6B99_02245"/>
<keyword evidence="6 7" id="KW-0472">Membrane</keyword>
<keyword evidence="4 7" id="KW-0812">Transmembrane</keyword>
<dbReference type="RefSeq" id="WP_119984671.1">
    <property type="nucleotide sequence ID" value="NZ_CP032489.1"/>
</dbReference>
<dbReference type="EMBL" id="CP032489">
    <property type="protein sequence ID" value="AYD46540.1"/>
    <property type="molecule type" value="Genomic_DNA"/>
</dbReference>
<evidence type="ECO:0000313" key="9">
    <source>
        <dbReference type="EMBL" id="AYD46540.1"/>
    </source>
</evidence>
<dbReference type="GO" id="GO:0005886">
    <property type="term" value="C:plasma membrane"/>
    <property type="evidence" value="ECO:0007669"/>
    <property type="project" value="UniProtKB-SubCell"/>
</dbReference>